<dbReference type="Gene3D" id="2.40.30.170">
    <property type="match status" value="1"/>
</dbReference>
<dbReference type="EMBL" id="CP017715">
    <property type="protein sequence ID" value="AOY90225.1"/>
    <property type="molecule type" value="Genomic_DNA"/>
</dbReference>
<evidence type="ECO:0000313" key="4">
    <source>
        <dbReference type="EMBL" id="AOY90225.1"/>
    </source>
</evidence>
<dbReference type="STRING" id="1874317.BKP64_09225"/>
<dbReference type="NCBIfam" id="TIGR01730">
    <property type="entry name" value="RND_mfp"/>
    <property type="match status" value="1"/>
</dbReference>
<feature type="domain" description="CusB-like beta-barrel" evidence="3">
    <location>
        <begin position="210"/>
        <end position="277"/>
    </location>
</feature>
<evidence type="ECO:0000256" key="1">
    <source>
        <dbReference type="ARBA" id="ARBA00009477"/>
    </source>
</evidence>
<keyword evidence="2" id="KW-0175">Coiled coil</keyword>
<evidence type="ECO:0000259" key="3">
    <source>
        <dbReference type="Pfam" id="PF25954"/>
    </source>
</evidence>
<dbReference type="OrthoDB" id="9806939at2"/>
<dbReference type="RefSeq" id="WP_070973627.1">
    <property type="nucleotide sequence ID" value="NZ_CP017715.1"/>
</dbReference>
<dbReference type="Pfam" id="PF25954">
    <property type="entry name" value="Beta-barrel_RND_2"/>
    <property type="match status" value="1"/>
</dbReference>
<keyword evidence="5" id="KW-1185">Reference proteome</keyword>
<proteinExistence type="inferred from homology"/>
<dbReference type="Proteomes" id="UP000177445">
    <property type="component" value="Chromosome"/>
</dbReference>
<feature type="coiled-coil region" evidence="2">
    <location>
        <begin position="114"/>
        <end position="165"/>
    </location>
</feature>
<protein>
    <submittedName>
        <fullName evidence="4">Efflux transporter periplasmic adaptor subunit</fullName>
    </submittedName>
</protein>
<evidence type="ECO:0000313" key="5">
    <source>
        <dbReference type="Proteomes" id="UP000177445"/>
    </source>
</evidence>
<organism evidence="4 5">
    <name type="scientific">Marinobacter salinus</name>
    <dbReference type="NCBI Taxonomy" id="1874317"/>
    <lineage>
        <taxon>Bacteria</taxon>
        <taxon>Pseudomonadati</taxon>
        <taxon>Pseudomonadota</taxon>
        <taxon>Gammaproteobacteria</taxon>
        <taxon>Pseudomonadales</taxon>
        <taxon>Marinobacteraceae</taxon>
        <taxon>Marinobacter</taxon>
    </lineage>
</organism>
<dbReference type="Gene3D" id="2.40.50.100">
    <property type="match status" value="1"/>
</dbReference>
<dbReference type="KEGG" id="msq:BKP64_09225"/>
<evidence type="ECO:0000256" key="2">
    <source>
        <dbReference type="SAM" id="Coils"/>
    </source>
</evidence>
<accession>A0A1D9GRQ5</accession>
<reference evidence="4 5" key="1">
    <citation type="submission" date="2016-10" db="EMBL/GenBank/DDBJ databases">
        <title>Marinobacter salinus sp. nov., a moderately halophilic bacterium isolated from a tidal flat environment.</title>
        <authorList>
            <person name="Park S.-J."/>
        </authorList>
    </citation>
    <scope>NUCLEOTIDE SEQUENCE [LARGE SCALE GENOMIC DNA]</scope>
    <source>
        <strain evidence="4 5">Hb8</strain>
    </source>
</reference>
<dbReference type="Gene3D" id="1.10.287.470">
    <property type="entry name" value="Helix hairpin bin"/>
    <property type="match status" value="1"/>
</dbReference>
<gene>
    <name evidence="4" type="ORF">BKP64_09225</name>
</gene>
<dbReference type="GO" id="GO:1990281">
    <property type="term" value="C:efflux pump complex"/>
    <property type="evidence" value="ECO:0007669"/>
    <property type="project" value="TreeGrafter"/>
</dbReference>
<name>A0A1D9GRQ5_9GAMM</name>
<dbReference type="PANTHER" id="PTHR30469">
    <property type="entry name" value="MULTIDRUG RESISTANCE PROTEIN MDTA"/>
    <property type="match status" value="1"/>
</dbReference>
<comment type="similarity">
    <text evidence="1">Belongs to the membrane fusion protein (MFP) (TC 8.A.1) family.</text>
</comment>
<dbReference type="GO" id="GO:0015562">
    <property type="term" value="F:efflux transmembrane transporter activity"/>
    <property type="evidence" value="ECO:0007669"/>
    <property type="project" value="TreeGrafter"/>
</dbReference>
<dbReference type="InterPro" id="IPR058792">
    <property type="entry name" value="Beta-barrel_RND_2"/>
</dbReference>
<dbReference type="InterPro" id="IPR006143">
    <property type="entry name" value="RND_pump_MFP"/>
</dbReference>
<dbReference type="SUPFAM" id="SSF111369">
    <property type="entry name" value="HlyD-like secretion proteins"/>
    <property type="match status" value="1"/>
</dbReference>
<sequence>MSKAKWGSLGLSLLVVVALVIWMATGEVKVASDRAPDRQEKGEPQRTSVQVQTLTARLHEPGILLQGQLEPWHSVTISARVAGTVGRIAVGLGEQVQSGEPLLSLSDDGRQAVVERWQARTRKLEADLAAARKLRSANLASQSELLNLESELAAATAELAAARLNVAHLSPKAPFDGVINGKYVDPGSLVQVGSPLFELVRIDRLKAIGQVPQQSVGDVSPGQRVRVDLLAGEQLDGIVTFVASAADPQTRSFAVEIAIENPELHRVAGGSASLRIALPEVKAMFISPAYLSLGDDGRPGVKYVGEDNRVVFRTVKLLSVSTDGAWVTGLPEEIRLITRGGGFVSVGERVRPVDAAEDRG</sequence>
<dbReference type="AlphaFoldDB" id="A0A1D9GRQ5"/>